<gene>
    <name evidence="4" type="ORF">K8P03_01770</name>
</gene>
<dbReference type="EMBL" id="JAIPME010000002">
    <property type="protein sequence ID" value="MBZ2386033.1"/>
    <property type="molecule type" value="Genomic_DNA"/>
</dbReference>
<proteinExistence type="inferred from homology"/>
<dbReference type="Gene3D" id="3.40.50.1980">
    <property type="entry name" value="Nitrogenase molybdenum iron protein domain"/>
    <property type="match status" value="2"/>
</dbReference>
<dbReference type="PROSITE" id="PS51257">
    <property type="entry name" value="PROKAR_LIPOPROTEIN"/>
    <property type="match status" value="1"/>
</dbReference>
<feature type="region of interest" description="Disordered" evidence="2">
    <location>
        <begin position="28"/>
        <end position="79"/>
    </location>
</feature>
<name>A0ABS7SWW4_9FIRM</name>
<dbReference type="InterPro" id="IPR050902">
    <property type="entry name" value="ABC_Transporter_SBP"/>
</dbReference>
<feature type="domain" description="Fe/B12 periplasmic-binding" evidence="3">
    <location>
        <begin position="89"/>
        <end position="368"/>
    </location>
</feature>
<dbReference type="PANTHER" id="PTHR30535">
    <property type="entry name" value="VITAMIN B12-BINDING PROTEIN"/>
    <property type="match status" value="1"/>
</dbReference>
<evidence type="ECO:0000256" key="1">
    <source>
        <dbReference type="ARBA" id="ARBA00008814"/>
    </source>
</evidence>
<evidence type="ECO:0000313" key="4">
    <source>
        <dbReference type="EMBL" id="MBZ2386033.1"/>
    </source>
</evidence>
<reference evidence="4 5" key="1">
    <citation type="submission" date="2021-08" db="EMBL/GenBank/DDBJ databases">
        <title>FDA dAtabase for Regulatory Grade micrObial Sequences (FDA-ARGOS): Supporting development and validation of Infectious Disease Dx tests.</title>
        <authorList>
            <person name="Sproer C."/>
            <person name="Gronow S."/>
            <person name="Severitt S."/>
            <person name="Schroder I."/>
            <person name="Tallon L."/>
            <person name="Sadzewicz L."/>
            <person name="Zhao X."/>
            <person name="Boylan J."/>
            <person name="Ott S."/>
            <person name="Bowen H."/>
            <person name="Vavikolanu K."/>
            <person name="Hazen T."/>
            <person name="Aluvathingal J."/>
            <person name="Nadendla S."/>
            <person name="Lowell S."/>
            <person name="Myers T."/>
            <person name="Yan Y."/>
            <person name="Sichtig H."/>
        </authorList>
    </citation>
    <scope>NUCLEOTIDE SEQUENCE [LARGE SCALE GENOMIC DNA]</scope>
    <source>
        <strain evidence="4 5">FDAARGOS_1460</strain>
    </source>
</reference>
<dbReference type="SUPFAM" id="SSF53807">
    <property type="entry name" value="Helical backbone' metal receptor"/>
    <property type="match status" value="1"/>
</dbReference>
<dbReference type="PROSITE" id="PS50983">
    <property type="entry name" value="FE_B12_PBP"/>
    <property type="match status" value="1"/>
</dbReference>
<sequence length="401" mass="45261">MKAIKKIFYALTINAILLGGLSGCNKDNKETSQVEEKVETKEEASKVEEKTENKEEASKSEESAEKNGETRTITDHAGNEVTLPKEIKRVVIDQVPILSTYMAYHGGEAPYIVGYAGSLKQVAEKTVLKDIAPELMDAEETVHGQSDLNIEEIVKLKPDVIFYNATNKDRYEALKKSGIPCVGFATIGTLGQADPIDRYGQWLKLLEDVFGEEGKTDDFLKAGEKIVKDVEERIAKVDEKDRPNGMILWKYNEGVPMVAGKGTFGDFWLKRIGVSNVFEDAKGYAKVNVEEIYKKNPGILYLDGPGLLNMTTSDVFDNKVEGFDFSTMDAVKNKRVYNSKLGMWNWLTPNPDAPLVYAWLASETYPEAFKDYDLKSEIKDYYKTWYKYDLTDEQIDDMFDI</sequence>
<dbReference type="Pfam" id="PF01497">
    <property type="entry name" value="Peripla_BP_2"/>
    <property type="match status" value="1"/>
</dbReference>
<dbReference type="PANTHER" id="PTHR30535:SF34">
    <property type="entry name" value="MOLYBDATE-BINDING PROTEIN MOLA"/>
    <property type="match status" value="1"/>
</dbReference>
<organism evidence="4 5">
    <name type="scientific">Anaerococcus murdochii</name>
    <dbReference type="NCBI Taxonomy" id="411577"/>
    <lineage>
        <taxon>Bacteria</taxon>
        <taxon>Bacillati</taxon>
        <taxon>Bacillota</taxon>
        <taxon>Tissierellia</taxon>
        <taxon>Tissierellales</taxon>
        <taxon>Peptoniphilaceae</taxon>
        <taxon>Anaerococcus</taxon>
    </lineage>
</organism>
<dbReference type="Proteomes" id="UP000734271">
    <property type="component" value="Unassembled WGS sequence"/>
</dbReference>
<accession>A0ABS7SWW4</accession>
<protein>
    <submittedName>
        <fullName evidence="4">ABC transporter substrate-binding protein</fullName>
    </submittedName>
</protein>
<comment type="caution">
    <text evidence="4">The sequence shown here is derived from an EMBL/GenBank/DDBJ whole genome shotgun (WGS) entry which is preliminary data.</text>
</comment>
<evidence type="ECO:0000313" key="5">
    <source>
        <dbReference type="Proteomes" id="UP000734271"/>
    </source>
</evidence>
<dbReference type="RefSeq" id="WP_223417872.1">
    <property type="nucleotide sequence ID" value="NZ_JAIPME010000002.1"/>
</dbReference>
<evidence type="ECO:0000256" key="2">
    <source>
        <dbReference type="SAM" id="MobiDB-lite"/>
    </source>
</evidence>
<comment type="similarity">
    <text evidence="1">Belongs to the bacterial solute-binding protein 8 family.</text>
</comment>
<dbReference type="InterPro" id="IPR002491">
    <property type="entry name" value="ABC_transptr_periplasmic_BD"/>
</dbReference>
<keyword evidence="5" id="KW-1185">Reference proteome</keyword>
<evidence type="ECO:0000259" key="3">
    <source>
        <dbReference type="PROSITE" id="PS50983"/>
    </source>
</evidence>